<organism evidence="5 6">
    <name type="scientific">Halomonas campaniensis</name>
    <dbReference type="NCBI Taxonomy" id="213554"/>
    <lineage>
        <taxon>Bacteria</taxon>
        <taxon>Pseudomonadati</taxon>
        <taxon>Pseudomonadota</taxon>
        <taxon>Gammaproteobacteria</taxon>
        <taxon>Oceanospirillales</taxon>
        <taxon>Halomonadaceae</taxon>
        <taxon>Halomonas</taxon>
    </lineage>
</organism>
<comment type="caution">
    <text evidence="5">The sequence shown here is derived from an EMBL/GenBank/DDBJ whole genome shotgun (WGS) entry which is preliminary data.</text>
</comment>
<evidence type="ECO:0000256" key="3">
    <source>
        <dbReference type="ARBA" id="ARBA00023163"/>
    </source>
</evidence>
<dbReference type="SUPFAM" id="SSF100950">
    <property type="entry name" value="NagB/RpiA/CoA transferase-like"/>
    <property type="match status" value="1"/>
</dbReference>
<dbReference type="InterPro" id="IPR050313">
    <property type="entry name" value="Carb_Metab_HTH_regulators"/>
</dbReference>
<keyword evidence="6" id="KW-1185">Reference proteome</keyword>
<dbReference type="EMBL" id="JACHZF010000014">
    <property type="protein sequence ID" value="MBB3331348.1"/>
    <property type="molecule type" value="Genomic_DNA"/>
</dbReference>
<dbReference type="InterPro" id="IPR014036">
    <property type="entry name" value="DeoR-like_C"/>
</dbReference>
<keyword evidence="1" id="KW-0805">Transcription regulation</keyword>
<proteinExistence type="predicted"/>
<dbReference type="InterPro" id="IPR018356">
    <property type="entry name" value="Tscrpt_reg_HTH_DeoR_CS"/>
</dbReference>
<name>A0A7W5K3L8_9GAMM</name>
<gene>
    <name evidence="5" type="ORF">BDK63_002231</name>
</gene>
<dbReference type="PROSITE" id="PS00894">
    <property type="entry name" value="HTH_DEOR_1"/>
    <property type="match status" value="1"/>
</dbReference>
<dbReference type="Pfam" id="PF08220">
    <property type="entry name" value="HTH_DeoR"/>
    <property type="match status" value="1"/>
</dbReference>
<evidence type="ECO:0000256" key="2">
    <source>
        <dbReference type="ARBA" id="ARBA00023125"/>
    </source>
</evidence>
<dbReference type="Proteomes" id="UP000553442">
    <property type="component" value="Unassembled WGS sequence"/>
</dbReference>
<dbReference type="AlphaFoldDB" id="A0A7W5K3L8"/>
<accession>A0A7W5K3L8</accession>
<evidence type="ECO:0000313" key="6">
    <source>
        <dbReference type="Proteomes" id="UP000553442"/>
    </source>
</evidence>
<dbReference type="InterPro" id="IPR037171">
    <property type="entry name" value="NagB/RpiA_transferase-like"/>
</dbReference>
<reference evidence="5 6" key="1">
    <citation type="submission" date="2020-08" db="EMBL/GenBank/DDBJ databases">
        <title>Genomic Encyclopedia of Archaeal and Bacterial Type Strains, Phase II (KMG-II): from individual species to whole genera.</title>
        <authorList>
            <person name="Goeker M."/>
        </authorList>
    </citation>
    <scope>NUCLEOTIDE SEQUENCE [LARGE SCALE GENOMIC DNA]</scope>
    <source>
        <strain evidence="5 6">5AG</strain>
    </source>
</reference>
<protein>
    <submittedName>
        <fullName evidence="5">DeoR family deoxyribose operon repressor</fullName>
    </submittedName>
</protein>
<dbReference type="SMART" id="SM01134">
    <property type="entry name" value="DeoRC"/>
    <property type="match status" value="1"/>
</dbReference>
<evidence type="ECO:0000256" key="1">
    <source>
        <dbReference type="ARBA" id="ARBA00023015"/>
    </source>
</evidence>
<dbReference type="Pfam" id="PF00455">
    <property type="entry name" value="DeoRC"/>
    <property type="match status" value="1"/>
</dbReference>
<dbReference type="SMART" id="SM00420">
    <property type="entry name" value="HTH_DEOR"/>
    <property type="match status" value="1"/>
</dbReference>
<dbReference type="GO" id="GO:0003700">
    <property type="term" value="F:DNA-binding transcription factor activity"/>
    <property type="evidence" value="ECO:0007669"/>
    <property type="project" value="InterPro"/>
</dbReference>
<dbReference type="InterPro" id="IPR001034">
    <property type="entry name" value="DeoR_HTH"/>
</dbReference>
<evidence type="ECO:0000259" key="4">
    <source>
        <dbReference type="PROSITE" id="PS51000"/>
    </source>
</evidence>
<keyword evidence="2" id="KW-0238">DNA-binding</keyword>
<dbReference type="PANTHER" id="PTHR30363:SF8">
    <property type="entry name" value="DEOXYRIBOSE OPERON REPRESSOR"/>
    <property type="match status" value="1"/>
</dbReference>
<dbReference type="RefSeq" id="WP_183331885.1">
    <property type="nucleotide sequence ID" value="NZ_JACHZF010000014.1"/>
</dbReference>
<dbReference type="PANTHER" id="PTHR30363">
    <property type="entry name" value="HTH-TYPE TRANSCRIPTIONAL REGULATOR SRLR-RELATED"/>
    <property type="match status" value="1"/>
</dbReference>
<sequence length="260" mass="27991">MNPRSAQRLARLADALARGGRLRLAEAAALCEVSEMTIRRDLAAGDGQLVLMGGHLMRADDPRQAPVYDLATEQDRQARAKYRLCERASEFVEEGDTLFIDCGTTLVPLVGLLAGRREITVVTYALNVANAVSALPEVRLVLLGGLYHASSHSFDDEGVHEAVQRLGINRAFLSAAGVHRHKGISCFHFHEVAAKRAAIAAAGERILVADETKLGVIRPARFADLAEVDVVITDGQAGRDLQCARRAADGAPRILLAGER</sequence>
<dbReference type="GO" id="GO:0003677">
    <property type="term" value="F:DNA binding"/>
    <property type="evidence" value="ECO:0007669"/>
    <property type="project" value="UniProtKB-KW"/>
</dbReference>
<feature type="domain" description="HTH deoR-type" evidence="4">
    <location>
        <begin position="5"/>
        <end position="57"/>
    </location>
</feature>
<dbReference type="PROSITE" id="PS51000">
    <property type="entry name" value="HTH_DEOR_2"/>
    <property type="match status" value="1"/>
</dbReference>
<keyword evidence="3" id="KW-0804">Transcription</keyword>
<evidence type="ECO:0000313" key="5">
    <source>
        <dbReference type="EMBL" id="MBB3331348.1"/>
    </source>
</evidence>